<feature type="domain" description="Glycosyltransferase 2-like" evidence="6">
    <location>
        <begin position="42"/>
        <end position="99"/>
    </location>
</feature>
<dbReference type="EMBL" id="CP117880">
    <property type="protein sequence ID" value="WDF67103.1"/>
    <property type="molecule type" value="Genomic_DNA"/>
</dbReference>
<evidence type="ECO:0000313" key="8">
    <source>
        <dbReference type="Proteomes" id="UP001221558"/>
    </source>
</evidence>
<dbReference type="PANTHER" id="PTHR43646:SF2">
    <property type="entry name" value="GLYCOSYLTRANSFERASE 2-LIKE DOMAIN-CONTAINING PROTEIN"/>
    <property type="match status" value="1"/>
</dbReference>
<dbReference type="Pfam" id="PF00535">
    <property type="entry name" value="Glycos_transf_2"/>
    <property type="match status" value="1"/>
</dbReference>
<reference evidence="7 8" key="1">
    <citation type="submission" date="2023-02" db="EMBL/GenBank/DDBJ databases">
        <title>Genome sequence of Sphingobacterium sp. KACC 22765.</title>
        <authorList>
            <person name="Kim S."/>
            <person name="Heo J."/>
            <person name="Kwon S.-W."/>
        </authorList>
    </citation>
    <scope>NUCLEOTIDE SEQUENCE [LARGE SCALE GENOMIC DNA]</scope>
    <source>
        <strain evidence="7 8">KACC 22765</strain>
    </source>
</reference>
<gene>
    <name evidence="7" type="ORF">PQ465_12380</name>
</gene>
<evidence type="ECO:0000256" key="5">
    <source>
        <dbReference type="ARBA" id="ARBA00023136"/>
    </source>
</evidence>
<dbReference type="Proteomes" id="UP001221558">
    <property type="component" value="Chromosome"/>
</dbReference>
<dbReference type="CDD" id="cd00761">
    <property type="entry name" value="Glyco_tranf_GTA_type"/>
    <property type="match status" value="1"/>
</dbReference>
<dbReference type="InterPro" id="IPR029044">
    <property type="entry name" value="Nucleotide-diphossugar_trans"/>
</dbReference>
<keyword evidence="3" id="KW-0328">Glycosyltransferase</keyword>
<dbReference type="InterPro" id="IPR001173">
    <property type="entry name" value="Glyco_trans_2-like"/>
</dbReference>
<keyword evidence="5" id="KW-0472">Membrane</keyword>
<keyword evidence="8" id="KW-1185">Reference proteome</keyword>
<comment type="subcellular location">
    <subcellularLocation>
        <location evidence="1">Cell membrane</location>
    </subcellularLocation>
</comment>
<dbReference type="SUPFAM" id="SSF53448">
    <property type="entry name" value="Nucleotide-diphospho-sugar transferases"/>
    <property type="match status" value="1"/>
</dbReference>
<dbReference type="PANTHER" id="PTHR43646">
    <property type="entry name" value="GLYCOSYLTRANSFERASE"/>
    <property type="match status" value="1"/>
</dbReference>
<evidence type="ECO:0000259" key="6">
    <source>
        <dbReference type="Pfam" id="PF00535"/>
    </source>
</evidence>
<evidence type="ECO:0000313" key="7">
    <source>
        <dbReference type="EMBL" id="WDF67103.1"/>
    </source>
</evidence>
<keyword evidence="4" id="KW-0808">Transferase</keyword>
<sequence>MLITLTFIIFLFFFLQLAVAIYNCYKKPYLKPSVETSSRRVSILIPARNEAENLGNLLESLAKQSYDNFEIIILDDSSDDDTYEIAKRYVPRFRDLKIIKGLPLLSGWTGKNYACAQLASSATGG</sequence>
<evidence type="ECO:0000256" key="4">
    <source>
        <dbReference type="ARBA" id="ARBA00022679"/>
    </source>
</evidence>
<dbReference type="RefSeq" id="WP_274265839.1">
    <property type="nucleotide sequence ID" value="NZ_CP117880.1"/>
</dbReference>
<keyword evidence="2" id="KW-1003">Cell membrane</keyword>
<accession>A0ABY7WD31</accession>
<evidence type="ECO:0000256" key="1">
    <source>
        <dbReference type="ARBA" id="ARBA00004236"/>
    </source>
</evidence>
<organism evidence="7 8">
    <name type="scientific">Sphingobacterium oryzagri</name>
    <dbReference type="NCBI Taxonomy" id="3025669"/>
    <lineage>
        <taxon>Bacteria</taxon>
        <taxon>Pseudomonadati</taxon>
        <taxon>Bacteroidota</taxon>
        <taxon>Sphingobacteriia</taxon>
        <taxon>Sphingobacteriales</taxon>
        <taxon>Sphingobacteriaceae</taxon>
        <taxon>Sphingobacterium</taxon>
    </lineage>
</organism>
<protein>
    <submittedName>
        <fullName evidence="7">Glycosyltransferase family A protein</fullName>
    </submittedName>
</protein>
<evidence type="ECO:0000256" key="3">
    <source>
        <dbReference type="ARBA" id="ARBA00022676"/>
    </source>
</evidence>
<proteinExistence type="predicted"/>
<evidence type="ECO:0000256" key="2">
    <source>
        <dbReference type="ARBA" id="ARBA00022475"/>
    </source>
</evidence>
<dbReference type="Gene3D" id="3.90.550.10">
    <property type="entry name" value="Spore Coat Polysaccharide Biosynthesis Protein SpsA, Chain A"/>
    <property type="match status" value="1"/>
</dbReference>
<name>A0ABY7WD31_9SPHI</name>